<dbReference type="Proteomes" id="UP001147653">
    <property type="component" value="Unassembled WGS sequence"/>
</dbReference>
<dbReference type="PANTHER" id="PTHR45228:SF1">
    <property type="entry name" value="CYCLIC DI-GMP PHOSPHODIESTERASE TM_0186"/>
    <property type="match status" value="1"/>
</dbReference>
<dbReference type="InterPro" id="IPR041657">
    <property type="entry name" value="HTH_17"/>
</dbReference>
<evidence type="ECO:0000259" key="1">
    <source>
        <dbReference type="PROSITE" id="PS51832"/>
    </source>
</evidence>
<dbReference type="CDD" id="cd04762">
    <property type="entry name" value="HTH_MerR-trunc"/>
    <property type="match status" value="1"/>
</dbReference>
<dbReference type="PANTHER" id="PTHR45228">
    <property type="entry name" value="CYCLIC DI-GMP PHOSPHODIESTERASE TM_0186-RELATED"/>
    <property type="match status" value="1"/>
</dbReference>
<dbReference type="InterPro" id="IPR009061">
    <property type="entry name" value="DNA-bd_dom_put_sf"/>
</dbReference>
<dbReference type="InterPro" id="IPR010093">
    <property type="entry name" value="SinI_DNA-bd"/>
</dbReference>
<dbReference type="EMBL" id="JAPDDP010000034">
    <property type="protein sequence ID" value="MDA0182339.1"/>
    <property type="molecule type" value="Genomic_DNA"/>
</dbReference>
<accession>A0A9X3NA45</accession>
<dbReference type="InterPro" id="IPR037522">
    <property type="entry name" value="HD_GYP_dom"/>
</dbReference>
<name>A0A9X3NA45_9ACTN</name>
<dbReference type="Pfam" id="PF12728">
    <property type="entry name" value="HTH_17"/>
    <property type="match status" value="1"/>
</dbReference>
<dbReference type="CDD" id="cd00077">
    <property type="entry name" value="HDc"/>
    <property type="match status" value="1"/>
</dbReference>
<evidence type="ECO:0000313" key="3">
    <source>
        <dbReference type="Proteomes" id="UP001147653"/>
    </source>
</evidence>
<dbReference type="Pfam" id="PF13487">
    <property type="entry name" value="HD_5"/>
    <property type="match status" value="1"/>
</dbReference>
<keyword evidence="3" id="KW-1185">Reference proteome</keyword>
<dbReference type="RefSeq" id="WP_270026704.1">
    <property type="nucleotide sequence ID" value="NZ_JAPDDP010000034.1"/>
</dbReference>
<evidence type="ECO:0000313" key="2">
    <source>
        <dbReference type="EMBL" id="MDA0182339.1"/>
    </source>
</evidence>
<reference evidence="2" key="1">
    <citation type="submission" date="2022-10" db="EMBL/GenBank/DDBJ databases">
        <title>The WGS of Solirubrobacter phytolaccae KCTC 29190.</title>
        <authorList>
            <person name="Jiang Z."/>
        </authorList>
    </citation>
    <scope>NUCLEOTIDE SEQUENCE</scope>
    <source>
        <strain evidence="2">KCTC 29190</strain>
    </source>
</reference>
<dbReference type="AlphaFoldDB" id="A0A9X3NA45"/>
<protein>
    <submittedName>
        <fullName evidence="2">HD domain-containing protein</fullName>
    </submittedName>
</protein>
<dbReference type="Gene3D" id="1.10.1660.10">
    <property type="match status" value="1"/>
</dbReference>
<dbReference type="SUPFAM" id="SSF109604">
    <property type="entry name" value="HD-domain/PDEase-like"/>
    <property type="match status" value="1"/>
</dbReference>
<dbReference type="Gene3D" id="1.10.3210.10">
    <property type="entry name" value="Hypothetical protein af1432"/>
    <property type="match status" value="1"/>
</dbReference>
<dbReference type="GO" id="GO:0003677">
    <property type="term" value="F:DNA binding"/>
    <property type="evidence" value="ECO:0007669"/>
    <property type="project" value="InterPro"/>
</dbReference>
<dbReference type="SUPFAM" id="SSF46955">
    <property type="entry name" value="Putative DNA-binding domain"/>
    <property type="match status" value="1"/>
</dbReference>
<proteinExistence type="predicted"/>
<dbReference type="PROSITE" id="PS51832">
    <property type="entry name" value="HD_GYP"/>
    <property type="match status" value="1"/>
</dbReference>
<organism evidence="2 3">
    <name type="scientific">Solirubrobacter phytolaccae</name>
    <dbReference type="NCBI Taxonomy" id="1404360"/>
    <lineage>
        <taxon>Bacteria</taxon>
        <taxon>Bacillati</taxon>
        <taxon>Actinomycetota</taxon>
        <taxon>Thermoleophilia</taxon>
        <taxon>Solirubrobacterales</taxon>
        <taxon>Solirubrobacteraceae</taxon>
        <taxon>Solirubrobacter</taxon>
    </lineage>
</organism>
<dbReference type="InterPro" id="IPR003607">
    <property type="entry name" value="HD/PDEase_dom"/>
</dbReference>
<feature type="domain" description="HD-GYP" evidence="1">
    <location>
        <begin position="1"/>
        <end position="175"/>
    </location>
</feature>
<gene>
    <name evidence="2" type="ORF">OJ997_18675</name>
</gene>
<dbReference type="InterPro" id="IPR052020">
    <property type="entry name" value="Cyclic_di-GMP/3'3'-cGAMP_PDE"/>
</dbReference>
<dbReference type="NCBIfam" id="TIGR01764">
    <property type="entry name" value="excise"/>
    <property type="match status" value="1"/>
</dbReference>
<sequence length="380" mass="41379">MVISSHLQRLSAYSALLAEALDVEADGVRVASRLHDVGMAGTADAALTKSGPLTREERTEMQEHTELGYAMLAGSGVDVLEIAAEIALTHHERWDGTGYPRRLEGDDIPISGRIVAVADAFDALTTDRAYRTAGSVEDAVEVLRAERNRQFDARVVDAFLEHLDDVRAILAEFPAPVEVVDPARDGDGAPMTLQAAAATLAISPSRLRRWADEGRISAVRTAGGHRRFPLEAVRKLAAERGVRPNVRPVEPPEEPLPILAQQLRGFGAQMVSAAAAAVYREGPHGWFASELAREDLREWMSTLETACERGVYPPVLQASDALMKHAHSHAASLLERHAFLERFGQVAVRALVRAGAARTEIAYTRRLFTALQQGLLEKRG</sequence>
<comment type="caution">
    <text evidence="2">The sequence shown here is derived from an EMBL/GenBank/DDBJ whole genome shotgun (WGS) entry which is preliminary data.</text>
</comment>